<sequence>MKTAALTKAILPIAMCVPLLVPAHAQITGNPDPDSLAAELESAPISTNAVADPWEGFNRKMFAINNGLDGALFVPAAKAYRAVTHKKQRKGIRNFLANLGTPITLANDILQGEFGRAGKTASRFVVNSTIGFGGMGDPAERMGIDQHSEDFGQTLAVWGVSSGPYLVLPFFGPSTLRDGFGRAVDMGTDPAIWIRTDAAAYFRYSTTGMTLLSAREPLIESLADIEADSLDYYASIRSFYLQSRQREITNGRTSFDDLPDIGDFEEFDDLE</sequence>
<comment type="similarity">
    <text evidence="1">Belongs to the MlaA family.</text>
</comment>
<feature type="signal peptide" evidence="3">
    <location>
        <begin position="1"/>
        <end position="25"/>
    </location>
</feature>
<dbReference type="PANTHER" id="PTHR30035:SF3">
    <property type="entry name" value="INTERMEMBRANE PHOSPHOLIPID TRANSPORT SYSTEM LIPOPROTEIN MLAA"/>
    <property type="match status" value="1"/>
</dbReference>
<organism evidence="4 5">
    <name type="scientific">Hyphococcus lacteus</name>
    <dbReference type="NCBI Taxonomy" id="3143536"/>
    <lineage>
        <taxon>Bacteria</taxon>
        <taxon>Pseudomonadati</taxon>
        <taxon>Pseudomonadota</taxon>
        <taxon>Alphaproteobacteria</taxon>
        <taxon>Parvularculales</taxon>
        <taxon>Parvularculaceae</taxon>
        <taxon>Hyphococcus</taxon>
    </lineage>
</organism>
<comment type="caution">
    <text evidence="4">The sequence shown here is derived from an EMBL/GenBank/DDBJ whole genome shotgun (WGS) entry which is preliminary data.</text>
</comment>
<dbReference type="Pfam" id="PF04333">
    <property type="entry name" value="MlaA"/>
    <property type="match status" value="1"/>
</dbReference>
<proteinExistence type="inferred from homology"/>
<dbReference type="PANTHER" id="PTHR30035">
    <property type="entry name" value="LIPOPROTEIN VACJ-RELATED"/>
    <property type="match status" value="1"/>
</dbReference>
<keyword evidence="2 3" id="KW-0732">Signal</keyword>
<protein>
    <submittedName>
        <fullName evidence="4">VacJ family lipoprotein</fullName>
    </submittedName>
</protein>
<evidence type="ECO:0000256" key="2">
    <source>
        <dbReference type="ARBA" id="ARBA00022729"/>
    </source>
</evidence>
<evidence type="ECO:0000256" key="3">
    <source>
        <dbReference type="SAM" id="SignalP"/>
    </source>
</evidence>
<keyword evidence="5" id="KW-1185">Reference proteome</keyword>
<dbReference type="Proteomes" id="UP001560685">
    <property type="component" value="Unassembled WGS sequence"/>
</dbReference>
<dbReference type="EMBL" id="JBEHZE010000001">
    <property type="protein sequence ID" value="MEX6633512.1"/>
    <property type="molecule type" value="Genomic_DNA"/>
</dbReference>
<keyword evidence="4" id="KW-0449">Lipoprotein</keyword>
<evidence type="ECO:0000256" key="1">
    <source>
        <dbReference type="ARBA" id="ARBA00010634"/>
    </source>
</evidence>
<evidence type="ECO:0000313" key="5">
    <source>
        <dbReference type="Proteomes" id="UP001560685"/>
    </source>
</evidence>
<name>A0ABV3Z824_9PROT</name>
<dbReference type="PRINTS" id="PR01805">
    <property type="entry name" value="VACJLIPOPROT"/>
</dbReference>
<evidence type="ECO:0000313" key="4">
    <source>
        <dbReference type="EMBL" id="MEX6633512.1"/>
    </source>
</evidence>
<reference evidence="4 5" key="1">
    <citation type="submission" date="2024-05" db="EMBL/GenBank/DDBJ databases">
        <title>Three bacterial strains, DH-69, EH-24, and ECK-19 isolated from coastal sediments.</title>
        <authorList>
            <person name="Ye Y.-Q."/>
            <person name="Du Z.-J."/>
        </authorList>
    </citation>
    <scope>NUCLEOTIDE SEQUENCE [LARGE SCALE GENOMIC DNA]</scope>
    <source>
        <strain evidence="4 5">ECK-19</strain>
    </source>
</reference>
<gene>
    <name evidence="4" type="ORF">ABFZ84_08110</name>
</gene>
<dbReference type="RefSeq" id="WP_369313481.1">
    <property type="nucleotide sequence ID" value="NZ_JBEHZE010000001.1"/>
</dbReference>
<feature type="chain" id="PRO_5045729173" evidence="3">
    <location>
        <begin position="26"/>
        <end position="271"/>
    </location>
</feature>
<dbReference type="InterPro" id="IPR007428">
    <property type="entry name" value="MlaA"/>
</dbReference>
<accession>A0ABV3Z824</accession>